<protein>
    <submittedName>
        <fullName evidence="1">Uncharacterized protein</fullName>
    </submittedName>
</protein>
<dbReference type="AlphaFoldDB" id="A0A382E1G1"/>
<gene>
    <name evidence="1" type="ORF">METZ01_LOCUS197139</name>
</gene>
<dbReference type="EMBL" id="UINC01042104">
    <property type="protein sequence ID" value="SVB44285.1"/>
    <property type="molecule type" value="Genomic_DNA"/>
</dbReference>
<accession>A0A382E1G1</accession>
<reference evidence="1" key="1">
    <citation type="submission" date="2018-05" db="EMBL/GenBank/DDBJ databases">
        <authorList>
            <person name="Lanie J.A."/>
            <person name="Ng W.-L."/>
            <person name="Kazmierczak K.M."/>
            <person name="Andrzejewski T.M."/>
            <person name="Davidsen T.M."/>
            <person name="Wayne K.J."/>
            <person name="Tettelin H."/>
            <person name="Glass J.I."/>
            <person name="Rusch D."/>
            <person name="Podicherti R."/>
            <person name="Tsui H.-C.T."/>
            <person name="Winkler M.E."/>
        </authorList>
    </citation>
    <scope>NUCLEOTIDE SEQUENCE</scope>
</reference>
<feature type="non-terminal residue" evidence="1">
    <location>
        <position position="278"/>
    </location>
</feature>
<sequence>MKMILPKSIEYCMEVMAGSVSPPKIPKGRHTGIGMYIKLARYDVNFVNNVSSYIHRGLGMTNRQRELAIKLTAKYRKQFRNVGIDVSGITKDPEFRTEVRTVDRSKRFSVIDDFIHLYFPYNQEMIKEINTMLREDVLISNSQSQWNADEKRWDINNTEGNFITLYDWSKKNKFDFSPESIKYYNKLDKIIQNQEKYNIYATAKDDSSLELHNAPKELQEYWNSHIKDKKVLEQIKSCGLLAIDLDNSVLTKYNFSKTEREILSKGFIEVEEPLYSIL</sequence>
<name>A0A382E1G1_9ZZZZ</name>
<evidence type="ECO:0000313" key="1">
    <source>
        <dbReference type="EMBL" id="SVB44285.1"/>
    </source>
</evidence>
<proteinExistence type="predicted"/>
<organism evidence="1">
    <name type="scientific">marine metagenome</name>
    <dbReference type="NCBI Taxonomy" id="408172"/>
    <lineage>
        <taxon>unclassified sequences</taxon>
        <taxon>metagenomes</taxon>
        <taxon>ecological metagenomes</taxon>
    </lineage>
</organism>